<organism evidence="2 3">
    <name type="scientific">Cetraspora pellucida</name>
    <dbReference type="NCBI Taxonomy" id="1433469"/>
    <lineage>
        <taxon>Eukaryota</taxon>
        <taxon>Fungi</taxon>
        <taxon>Fungi incertae sedis</taxon>
        <taxon>Mucoromycota</taxon>
        <taxon>Glomeromycotina</taxon>
        <taxon>Glomeromycetes</taxon>
        <taxon>Diversisporales</taxon>
        <taxon>Gigasporaceae</taxon>
        <taxon>Cetraspora</taxon>
    </lineage>
</organism>
<sequence>MNTRNSKRLANNKISAATKPAKQGQLGLGITSPNLESENMSPALESEILSQVTAPSRQSLPTLKQSSSVLGTRSNNLNDFVSSYQLLTNPVIMPLRTSSILELNFSNSSLGLISNNIPIPSIFSNMTIYQICLWLCANSNILQLANTINLSIQTPATNGSPFMHSISSTLSTIVQNQNDKAKASHDFLEELKCLFLHVRNPPKKILEELVKQIIKCDLNSTEGVEWLHIAKRHFGNFYNKLINGIEELVENFKEQRNHPTTSPLQKEEIITFVDETATIYVLSQWLNATNTDELCAQNSISHLCKFIQSAFAINYTSRDIERTKALDRLTKNITVLL</sequence>
<evidence type="ECO:0000313" key="2">
    <source>
        <dbReference type="EMBL" id="CAG8736596.1"/>
    </source>
</evidence>
<name>A0A9N9II08_9GLOM</name>
<comment type="caution">
    <text evidence="2">The sequence shown here is derived from an EMBL/GenBank/DDBJ whole genome shotgun (WGS) entry which is preliminary data.</text>
</comment>
<protein>
    <submittedName>
        <fullName evidence="2">4222_t:CDS:1</fullName>
    </submittedName>
</protein>
<dbReference type="OrthoDB" id="2427659at2759"/>
<dbReference type="Proteomes" id="UP000789759">
    <property type="component" value="Unassembled WGS sequence"/>
</dbReference>
<feature type="compositionally biased region" description="Polar residues" evidence="1">
    <location>
        <begin position="1"/>
        <end position="15"/>
    </location>
</feature>
<feature type="region of interest" description="Disordered" evidence="1">
    <location>
        <begin position="1"/>
        <end position="29"/>
    </location>
</feature>
<dbReference type="EMBL" id="CAJVQA010015330">
    <property type="protein sequence ID" value="CAG8736596.1"/>
    <property type="molecule type" value="Genomic_DNA"/>
</dbReference>
<accession>A0A9N9II08</accession>
<gene>
    <name evidence="2" type="ORF">CPELLU_LOCUS13847</name>
</gene>
<dbReference type="AlphaFoldDB" id="A0A9N9II08"/>
<evidence type="ECO:0000313" key="3">
    <source>
        <dbReference type="Proteomes" id="UP000789759"/>
    </source>
</evidence>
<keyword evidence="3" id="KW-1185">Reference proteome</keyword>
<evidence type="ECO:0000256" key="1">
    <source>
        <dbReference type="SAM" id="MobiDB-lite"/>
    </source>
</evidence>
<reference evidence="2" key="1">
    <citation type="submission" date="2021-06" db="EMBL/GenBank/DDBJ databases">
        <authorList>
            <person name="Kallberg Y."/>
            <person name="Tangrot J."/>
            <person name="Rosling A."/>
        </authorList>
    </citation>
    <scope>NUCLEOTIDE SEQUENCE</scope>
    <source>
        <strain evidence="2">FL966</strain>
    </source>
</reference>
<proteinExistence type="predicted"/>